<feature type="signal peptide" evidence="2">
    <location>
        <begin position="1"/>
        <end position="19"/>
    </location>
</feature>
<evidence type="ECO:0000313" key="3">
    <source>
        <dbReference type="EMBL" id="PZF74344.1"/>
    </source>
</evidence>
<keyword evidence="1" id="KW-0175">Coiled coil</keyword>
<proteinExistence type="predicted"/>
<name>A0A2W2B247_9BACT</name>
<keyword evidence="2" id="KW-0732">Signal</keyword>
<dbReference type="OrthoDB" id="816769at2"/>
<dbReference type="Proteomes" id="UP000248745">
    <property type="component" value="Unassembled WGS sequence"/>
</dbReference>
<evidence type="ECO:0000313" key="4">
    <source>
        <dbReference type="Proteomes" id="UP000248745"/>
    </source>
</evidence>
<keyword evidence="4" id="KW-1185">Reference proteome</keyword>
<evidence type="ECO:0000256" key="1">
    <source>
        <dbReference type="SAM" id="Coils"/>
    </source>
</evidence>
<organism evidence="3 4">
    <name type="scientific">Taibaiella soli</name>
    <dbReference type="NCBI Taxonomy" id="1649169"/>
    <lineage>
        <taxon>Bacteria</taxon>
        <taxon>Pseudomonadati</taxon>
        <taxon>Bacteroidota</taxon>
        <taxon>Chitinophagia</taxon>
        <taxon>Chitinophagales</taxon>
        <taxon>Chitinophagaceae</taxon>
        <taxon>Taibaiella</taxon>
    </lineage>
</organism>
<feature type="coiled-coil region" evidence="1">
    <location>
        <begin position="74"/>
        <end position="101"/>
    </location>
</feature>
<dbReference type="RefSeq" id="WP_110997181.1">
    <property type="nucleotide sequence ID" value="NZ_QKTW01000003.1"/>
</dbReference>
<dbReference type="AlphaFoldDB" id="A0A2W2B247"/>
<protein>
    <submittedName>
        <fullName evidence="3">Uncharacterized protein</fullName>
    </submittedName>
</protein>
<accession>A0A2W2B247</accession>
<sequence>MKPLLYLLLTALPASKVFAADTDSMQLAVVEQSMRDKILTDIQTGFEVKNKSFDSTIYQLNGRIQRLDSTLHYTANKQEKLDKILERVQLLEDKQRAVEQNETDVYQVNYQSAVINLVSMEREIKPLVLFHATEDFFDGLTETSNPATYSGYSEWFGKFKKYVEKKKSKEATFQAISNMLSLSGSVSASIPLTGTIGAMLCNGMATYVSSISHHQKQLRTEAERMFTLTVTLSQFNSDKDKIDNEWDDITKSLGQLREDYDSVLSRNLCMINSPKGAFVTCYSKESDADKRYVYLSDLRHKSANEVTLLKTTDPKNWKEAVYYQLMDVQSLKMQYGDITSRISQHIDKYNALINKYKADKEIGPRMAALQIKLNTLKETFDHTFDPKQYKNTVAKMYKLM</sequence>
<dbReference type="EMBL" id="QKTW01000003">
    <property type="protein sequence ID" value="PZF74344.1"/>
    <property type="molecule type" value="Genomic_DNA"/>
</dbReference>
<evidence type="ECO:0000256" key="2">
    <source>
        <dbReference type="SAM" id="SignalP"/>
    </source>
</evidence>
<reference evidence="3 4" key="1">
    <citation type="submission" date="2018-06" db="EMBL/GenBank/DDBJ databases">
        <title>Mucibacter soli gen. nov., sp. nov., a new member of the family Chitinophagaceae producing mucin.</title>
        <authorList>
            <person name="Kim M.-K."/>
            <person name="Park S."/>
            <person name="Kim T.-S."/>
            <person name="Joung Y."/>
            <person name="Han J.-H."/>
            <person name="Kim S.B."/>
        </authorList>
    </citation>
    <scope>NUCLEOTIDE SEQUENCE [LARGE SCALE GENOMIC DNA]</scope>
    <source>
        <strain evidence="3 4">R1-15</strain>
    </source>
</reference>
<gene>
    <name evidence="3" type="ORF">DN068_01825</name>
</gene>
<comment type="caution">
    <text evidence="3">The sequence shown here is derived from an EMBL/GenBank/DDBJ whole genome shotgun (WGS) entry which is preliminary data.</text>
</comment>
<feature type="chain" id="PRO_5015924449" evidence="2">
    <location>
        <begin position="20"/>
        <end position="400"/>
    </location>
</feature>